<reference evidence="1 2" key="1">
    <citation type="journal article" date="2021" name="Nat. Commun.">
        <title>Genetic determinants of endophytism in the Arabidopsis root mycobiome.</title>
        <authorList>
            <person name="Mesny F."/>
            <person name="Miyauchi S."/>
            <person name="Thiergart T."/>
            <person name="Pickel B."/>
            <person name="Atanasova L."/>
            <person name="Karlsson M."/>
            <person name="Huettel B."/>
            <person name="Barry K.W."/>
            <person name="Haridas S."/>
            <person name="Chen C."/>
            <person name="Bauer D."/>
            <person name="Andreopoulos W."/>
            <person name="Pangilinan J."/>
            <person name="LaButti K."/>
            <person name="Riley R."/>
            <person name="Lipzen A."/>
            <person name="Clum A."/>
            <person name="Drula E."/>
            <person name="Henrissat B."/>
            <person name="Kohler A."/>
            <person name="Grigoriev I.V."/>
            <person name="Martin F.M."/>
            <person name="Hacquard S."/>
        </authorList>
    </citation>
    <scope>NUCLEOTIDE SEQUENCE [LARGE SCALE GENOMIC DNA]</scope>
    <source>
        <strain evidence="1 2">MPI-SDFR-AT-0079</strain>
    </source>
</reference>
<sequence length="125" mass="13042">MFSWGTLVNGNRAVGHDGITSGAAAAAAAAASPAFGVTTLRMSIPGCFPRRGKRADEHERERGASAVGAMLCVTTLSNTRSCRRGRTAFLHPNTVPVKATLRGKCCDGAAQTSVPFRPDDNPLTN</sequence>
<evidence type="ECO:0000313" key="1">
    <source>
        <dbReference type="EMBL" id="KAH6632616.1"/>
    </source>
</evidence>
<comment type="caution">
    <text evidence="1">The sequence shown here is derived from an EMBL/GenBank/DDBJ whole genome shotgun (WGS) entry which is preliminary data.</text>
</comment>
<keyword evidence="2" id="KW-1185">Reference proteome</keyword>
<organism evidence="1 2">
    <name type="scientific">Chaetomium tenue</name>
    <dbReference type="NCBI Taxonomy" id="1854479"/>
    <lineage>
        <taxon>Eukaryota</taxon>
        <taxon>Fungi</taxon>
        <taxon>Dikarya</taxon>
        <taxon>Ascomycota</taxon>
        <taxon>Pezizomycotina</taxon>
        <taxon>Sordariomycetes</taxon>
        <taxon>Sordariomycetidae</taxon>
        <taxon>Sordariales</taxon>
        <taxon>Chaetomiaceae</taxon>
        <taxon>Chaetomium</taxon>
    </lineage>
</organism>
<protein>
    <submittedName>
        <fullName evidence="1">Uncharacterized protein</fullName>
    </submittedName>
</protein>
<gene>
    <name evidence="1" type="ORF">F5144DRAFT_490896</name>
</gene>
<proteinExistence type="predicted"/>
<evidence type="ECO:0000313" key="2">
    <source>
        <dbReference type="Proteomes" id="UP000724584"/>
    </source>
</evidence>
<dbReference type="Proteomes" id="UP000724584">
    <property type="component" value="Unassembled WGS sequence"/>
</dbReference>
<name>A0ACB7PCS1_9PEZI</name>
<dbReference type="EMBL" id="JAGIZQ010000004">
    <property type="protein sequence ID" value="KAH6632616.1"/>
    <property type="molecule type" value="Genomic_DNA"/>
</dbReference>
<accession>A0ACB7PCS1</accession>